<keyword evidence="2" id="KW-0560">Oxidoreductase</keyword>
<gene>
    <name evidence="3" type="ORF">M0R45_028361</name>
</gene>
<dbReference type="InterPro" id="IPR036291">
    <property type="entry name" value="NAD(P)-bd_dom_sf"/>
</dbReference>
<dbReference type="GO" id="GO:0016614">
    <property type="term" value="F:oxidoreductase activity, acting on CH-OH group of donors"/>
    <property type="evidence" value="ECO:0007669"/>
    <property type="project" value="UniProtKB-ARBA"/>
</dbReference>
<dbReference type="Gene3D" id="3.40.50.720">
    <property type="entry name" value="NAD(P)-binding Rossmann-like Domain"/>
    <property type="match status" value="1"/>
</dbReference>
<dbReference type="InterPro" id="IPR002347">
    <property type="entry name" value="SDR_fam"/>
</dbReference>
<evidence type="ECO:0000256" key="2">
    <source>
        <dbReference type="ARBA" id="ARBA00023002"/>
    </source>
</evidence>
<dbReference type="Pfam" id="PF00106">
    <property type="entry name" value="adh_short"/>
    <property type="match status" value="1"/>
</dbReference>
<dbReference type="EMBL" id="JBEDUW010000006">
    <property type="protein sequence ID" value="KAK9919783.1"/>
    <property type="molecule type" value="Genomic_DNA"/>
</dbReference>
<dbReference type="PANTHER" id="PTHR48107:SF16">
    <property type="entry name" value="NADPH-DEPENDENT ALDEHYDE REDUCTASE 1, CHLOROPLASTIC"/>
    <property type="match status" value="1"/>
</dbReference>
<reference evidence="3 4" key="1">
    <citation type="journal article" date="2023" name="G3 (Bethesda)">
        <title>A chromosome-length genome assembly and annotation of blackberry (Rubus argutus, cv. 'Hillquist').</title>
        <authorList>
            <person name="Bruna T."/>
            <person name="Aryal R."/>
            <person name="Dudchenko O."/>
            <person name="Sargent D.J."/>
            <person name="Mead D."/>
            <person name="Buti M."/>
            <person name="Cavallini A."/>
            <person name="Hytonen T."/>
            <person name="Andres J."/>
            <person name="Pham M."/>
            <person name="Weisz D."/>
            <person name="Mascagni F."/>
            <person name="Usai G."/>
            <person name="Natali L."/>
            <person name="Bassil N."/>
            <person name="Fernandez G.E."/>
            <person name="Lomsadze A."/>
            <person name="Armour M."/>
            <person name="Olukolu B."/>
            <person name="Poorten T."/>
            <person name="Britton C."/>
            <person name="Davik J."/>
            <person name="Ashrafi H."/>
            <person name="Aiden E.L."/>
            <person name="Borodovsky M."/>
            <person name="Worthington M."/>
        </authorList>
    </citation>
    <scope>NUCLEOTIDE SEQUENCE [LARGE SCALE GENOMIC DNA]</scope>
    <source>
        <strain evidence="3">PI 553951</strain>
    </source>
</reference>
<evidence type="ECO:0000313" key="3">
    <source>
        <dbReference type="EMBL" id="KAK9919783.1"/>
    </source>
</evidence>
<sequence>MHVKGQEDKDARYTLEMIKQVKTSDAKDPIAVAADLSFDENCGRVVEEVAKVYGRIDILVNNAAEQYKNSSVEEIDEARLLERVFRTNIFSNFFMARHALKHMKEGKQHNLHDIS</sequence>
<dbReference type="AlphaFoldDB" id="A0AAW1W7F7"/>
<proteinExistence type="inferred from homology"/>
<dbReference type="Proteomes" id="UP001457282">
    <property type="component" value="Unassembled WGS sequence"/>
</dbReference>
<comment type="similarity">
    <text evidence="1">Belongs to the short-chain dehydrogenases/reductases (SDR) family.</text>
</comment>
<name>A0AAW1W7F7_RUBAR</name>
<accession>A0AAW1W7F7</accession>
<comment type="caution">
    <text evidence="3">The sequence shown here is derived from an EMBL/GenBank/DDBJ whole genome shotgun (WGS) entry which is preliminary data.</text>
</comment>
<dbReference type="SUPFAM" id="SSF51735">
    <property type="entry name" value="NAD(P)-binding Rossmann-fold domains"/>
    <property type="match status" value="1"/>
</dbReference>
<evidence type="ECO:0000313" key="4">
    <source>
        <dbReference type="Proteomes" id="UP001457282"/>
    </source>
</evidence>
<dbReference type="PANTHER" id="PTHR48107">
    <property type="entry name" value="NADPH-DEPENDENT ALDEHYDE REDUCTASE-LIKE PROTEIN, CHLOROPLASTIC-RELATED"/>
    <property type="match status" value="1"/>
</dbReference>
<protein>
    <submittedName>
        <fullName evidence="3">Uncharacterized protein</fullName>
    </submittedName>
</protein>
<keyword evidence="4" id="KW-1185">Reference proteome</keyword>
<organism evidence="3 4">
    <name type="scientific">Rubus argutus</name>
    <name type="common">Southern blackberry</name>
    <dbReference type="NCBI Taxonomy" id="59490"/>
    <lineage>
        <taxon>Eukaryota</taxon>
        <taxon>Viridiplantae</taxon>
        <taxon>Streptophyta</taxon>
        <taxon>Embryophyta</taxon>
        <taxon>Tracheophyta</taxon>
        <taxon>Spermatophyta</taxon>
        <taxon>Magnoliopsida</taxon>
        <taxon>eudicotyledons</taxon>
        <taxon>Gunneridae</taxon>
        <taxon>Pentapetalae</taxon>
        <taxon>rosids</taxon>
        <taxon>fabids</taxon>
        <taxon>Rosales</taxon>
        <taxon>Rosaceae</taxon>
        <taxon>Rosoideae</taxon>
        <taxon>Rosoideae incertae sedis</taxon>
        <taxon>Rubus</taxon>
    </lineage>
</organism>
<evidence type="ECO:0000256" key="1">
    <source>
        <dbReference type="ARBA" id="ARBA00006484"/>
    </source>
</evidence>